<evidence type="ECO:0000313" key="1">
    <source>
        <dbReference type="EMBL" id="KAH6922314.1"/>
    </source>
</evidence>
<gene>
    <name evidence="1" type="ORF">HPB50_012658</name>
</gene>
<reference evidence="1" key="1">
    <citation type="submission" date="2020-05" db="EMBL/GenBank/DDBJ databases">
        <title>Large-scale comparative analyses of tick genomes elucidate their genetic diversity and vector capacities.</title>
        <authorList>
            <person name="Jia N."/>
            <person name="Wang J."/>
            <person name="Shi W."/>
            <person name="Du L."/>
            <person name="Sun Y."/>
            <person name="Zhan W."/>
            <person name="Jiang J."/>
            <person name="Wang Q."/>
            <person name="Zhang B."/>
            <person name="Ji P."/>
            <person name="Sakyi L.B."/>
            <person name="Cui X."/>
            <person name="Yuan T."/>
            <person name="Jiang B."/>
            <person name="Yang W."/>
            <person name="Lam T.T.-Y."/>
            <person name="Chang Q."/>
            <person name="Ding S."/>
            <person name="Wang X."/>
            <person name="Zhu J."/>
            <person name="Ruan X."/>
            <person name="Zhao L."/>
            <person name="Wei J."/>
            <person name="Que T."/>
            <person name="Du C."/>
            <person name="Cheng J."/>
            <person name="Dai P."/>
            <person name="Han X."/>
            <person name="Huang E."/>
            <person name="Gao Y."/>
            <person name="Liu J."/>
            <person name="Shao H."/>
            <person name="Ye R."/>
            <person name="Li L."/>
            <person name="Wei W."/>
            <person name="Wang X."/>
            <person name="Wang C."/>
            <person name="Yang T."/>
            <person name="Huo Q."/>
            <person name="Li W."/>
            <person name="Guo W."/>
            <person name="Chen H."/>
            <person name="Zhou L."/>
            <person name="Ni X."/>
            <person name="Tian J."/>
            <person name="Zhou Y."/>
            <person name="Sheng Y."/>
            <person name="Liu T."/>
            <person name="Pan Y."/>
            <person name="Xia L."/>
            <person name="Li J."/>
            <person name="Zhao F."/>
            <person name="Cao W."/>
        </authorList>
    </citation>
    <scope>NUCLEOTIDE SEQUENCE</scope>
    <source>
        <strain evidence="1">Hyas-2018</strain>
    </source>
</reference>
<proteinExistence type="predicted"/>
<dbReference type="EMBL" id="CM023489">
    <property type="protein sequence ID" value="KAH6922314.1"/>
    <property type="molecule type" value="Genomic_DNA"/>
</dbReference>
<accession>A0ACB7RPA4</accession>
<keyword evidence="2" id="KW-1185">Reference proteome</keyword>
<protein>
    <submittedName>
        <fullName evidence="1">Uncharacterized protein</fullName>
    </submittedName>
</protein>
<comment type="caution">
    <text evidence="1">The sequence shown here is derived from an EMBL/GenBank/DDBJ whole genome shotgun (WGS) entry which is preliminary data.</text>
</comment>
<evidence type="ECO:0000313" key="2">
    <source>
        <dbReference type="Proteomes" id="UP000821845"/>
    </source>
</evidence>
<sequence length="906" mass="98807">MSDLNECEKGIRGVAQEIVPERCLSLREQEQVSRCSKPSANAVQRTLEEQPRGEHQGPKTEGEANTSLEDEREGEQDAQALEPLATSSMSGLEQGQLDSQNSVGEDIIEDSERLGPVTEISSVEEKKRDESLADAWRQAKEGSHGMVIDSQLLYRREQLDGNIERAPQAVKSCGQVSVVAQASTPNFRLFRGSLRITTLRPSCRPNGSSSTAAGCGDTRRLPLNMTTPEQRGYDPTSMSWSSVAANQREDDPSTISTEQADIFQVVESRRRRRQNTQGAATAKTPLNNSATGDARAPSKAPQISSPVSKWKPKPTIKMNPDDYVIVLKPRTTVSLRTAFQQGREHIDTITISPNWEQNIVVCGKQNPMVVQKLLADLQLDTSKGPLPLHGHLKLTGDECRGMISVHNLETSDSLKHSVQWRSGELVYVRKLGNSNLSGGLRAKDEQSMASEITGAILFRRRPAISAPGATCYMRDAEAAEWRIVLGRTRRRHFVLRARCLFTPSTPSYSTSKLQDATGQDIIAQVAGAQPVAEEPEGEEDEDDEVPVHPSASEVMEALNVTHLFFSFEEGEEDSLRCVRALEQRAAAVAFREKKQMGVQENSSSVLPLRHTGAFARTTAPAQSTIDAAFVARGWYRGDSPHECNPMCIVCGGLHLTSFRECTWKFIKLQQRGPRTSGPPAKQKRQPASKAPTRSKTATAAAAAIPAAAPSTDGAEFPALSCPPGGATHNQPKVGNWVRVASSRSLPPSSPASTAETLELRRELTLLRGENQKLASELNSLRTQSATLPSSSEEEENITDREVPTPTESRVVALETQVTASETQLADLPKIIHDTIAPSTLLPGLGSHGSLRIKACLHPARHPRRLRQVSAADISCCGFLGRKARRYDPGLETRCEALVKPADMSPV</sequence>
<name>A0ACB7RPA4_HYAAI</name>
<organism evidence="1 2">
    <name type="scientific">Hyalomma asiaticum</name>
    <name type="common">Tick</name>
    <dbReference type="NCBI Taxonomy" id="266040"/>
    <lineage>
        <taxon>Eukaryota</taxon>
        <taxon>Metazoa</taxon>
        <taxon>Ecdysozoa</taxon>
        <taxon>Arthropoda</taxon>
        <taxon>Chelicerata</taxon>
        <taxon>Arachnida</taxon>
        <taxon>Acari</taxon>
        <taxon>Parasitiformes</taxon>
        <taxon>Ixodida</taxon>
        <taxon>Ixodoidea</taxon>
        <taxon>Ixodidae</taxon>
        <taxon>Hyalomminae</taxon>
        <taxon>Hyalomma</taxon>
    </lineage>
</organism>
<dbReference type="Proteomes" id="UP000821845">
    <property type="component" value="Chromosome 9"/>
</dbReference>